<evidence type="ECO:0000256" key="2">
    <source>
        <dbReference type="PROSITE-ProRule" id="PRU00176"/>
    </source>
</evidence>
<dbReference type="GO" id="GO:0005829">
    <property type="term" value="C:cytosol"/>
    <property type="evidence" value="ECO:0007669"/>
    <property type="project" value="TreeGrafter"/>
</dbReference>
<protein>
    <recommendedName>
        <fullName evidence="8">NTF2 domain-containing protein</fullName>
    </recommendedName>
</protein>
<feature type="compositionally biased region" description="Pro residues" evidence="3">
    <location>
        <begin position="293"/>
        <end position="306"/>
    </location>
</feature>
<evidence type="ECO:0008006" key="8">
    <source>
        <dbReference type="Google" id="ProtNLM"/>
    </source>
</evidence>
<dbReference type="Proteomes" id="UP000475325">
    <property type="component" value="Unassembled WGS sequence"/>
</dbReference>
<feature type="region of interest" description="Disordered" evidence="3">
    <location>
        <begin position="185"/>
        <end position="244"/>
    </location>
</feature>
<feature type="region of interest" description="Disordered" evidence="3">
    <location>
        <begin position="261"/>
        <end position="396"/>
    </location>
</feature>
<dbReference type="Pfam" id="PF02136">
    <property type="entry name" value="NTF2"/>
    <property type="match status" value="1"/>
</dbReference>
<dbReference type="GO" id="GO:1990861">
    <property type="term" value="C:Ubp3-Bre5 deubiquitination complex"/>
    <property type="evidence" value="ECO:0007669"/>
    <property type="project" value="TreeGrafter"/>
</dbReference>
<feature type="domain" description="RRM" evidence="4">
    <location>
        <begin position="394"/>
        <end position="465"/>
    </location>
</feature>
<dbReference type="InterPro" id="IPR002075">
    <property type="entry name" value="NTF2_dom"/>
</dbReference>
<dbReference type="SUPFAM" id="SSF54427">
    <property type="entry name" value="NTF2-like"/>
    <property type="match status" value="1"/>
</dbReference>
<evidence type="ECO:0000256" key="3">
    <source>
        <dbReference type="SAM" id="MobiDB-lite"/>
    </source>
</evidence>
<feature type="compositionally biased region" description="Low complexity" evidence="3">
    <location>
        <begin position="282"/>
        <end position="292"/>
    </location>
</feature>
<organism evidence="6 7">
    <name type="scientific">Orbilia oligospora</name>
    <name type="common">Nematode-trapping fungus</name>
    <name type="synonym">Arthrobotrys oligospora</name>
    <dbReference type="NCBI Taxonomy" id="2813651"/>
    <lineage>
        <taxon>Eukaryota</taxon>
        <taxon>Fungi</taxon>
        <taxon>Dikarya</taxon>
        <taxon>Ascomycota</taxon>
        <taxon>Pezizomycotina</taxon>
        <taxon>Orbiliomycetes</taxon>
        <taxon>Orbiliales</taxon>
        <taxon>Orbiliaceae</taxon>
        <taxon>Orbilia</taxon>
    </lineage>
</organism>
<accession>A0A7C8J2A0</accession>
<dbReference type="Pfam" id="PF00076">
    <property type="entry name" value="RRM_1"/>
    <property type="match status" value="1"/>
</dbReference>
<evidence type="ECO:0000256" key="1">
    <source>
        <dbReference type="ARBA" id="ARBA00022884"/>
    </source>
</evidence>
<feature type="domain" description="NTF2" evidence="5">
    <location>
        <begin position="37"/>
        <end position="155"/>
    </location>
</feature>
<dbReference type="AlphaFoldDB" id="A0A7C8J2A0"/>
<sequence>MSSTTLNGASEVFTSTATANGNPPPTTQQSTSSPKEIGWWFVESYYTTLNGSPERLHLFYQKKSSFVWGIEGENVAVSHGRNEISERIKQLAFNDCKVRVTNVDSQGSLESGIIVQVLGDMINNSESSQRFAQTFFLAEQTNPRGYFVLNDIFRYLKEEEEEETAETVPEETVEAPVEPALEAEPVVEEKEPEVEAKEEPEEPEPVPVVEKEEVKEEVKEEEVKEETEKIEEAPVEPEAEKVEEPAAVAPVIPAVPVVPAVPVIPTPQPETSEPEPTPEAPPAVTEPVKETPQAPPPVPQEPPKPAKPASWAALLASKTPAAPTAPVATQPVAPAAPPTNTPAANTNTNAPAPTPSASTTAPGPSSQANSGWQTTESRRQNRPVSMSGATQNAGSAYVKNVNEKVSHKDLKAALEKFGTVNNVEIVLERKCAFVEFADGAALLAAAKENPHRINGQIIYVEERRPRPANYGGPRGGGSNLRGGERQGSRGGSQRGPGDRDRFDTNRNSIGGGRGQGGNVRGGGQYPRGGRGGAAASSN</sequence>
<keyword evidence="1 2" id="KW-0694">RNA-binding</keyword>
<evidence type="ECO:0000313" key="7">
    <source>
        <dbReference type="Proteomes" id="UP000475325"/>
    </source>
</evidence>
<dbReference type="PANTHER" id="PTHR10693:SF20">
    <property type="entry name" value="AT27578P"/>
    <property type="match status" value="1"/>
</dbReference>
<dbReference type="GO" id="GO:0016579">
    <property type="term" value="P:protein deubiquitination"/>
    <property type="evidence" value="ECO:0007669"/>
    <property type="project" value="TreeGrafter"/>
</dbReference>
<feature type="compositionally biased region" description="Polar residues" evidence="3">
    <location>
        <begin position="382"/>
        <end position="394"/>
    </location>
</feature>
<dbReference type="InterPro" id="IPR018222">
    <property type="entry name" value="Nuclear_transport_factor_2_euk"/>
</dbReference>
<comment type="caution">
    <text evidence="6">The sequence shown here is derived from an EMBL/GenBank/DDBJ whole genome shotgun (WGS) entry which is preliminary data.</text>
</comment>
<dbReference type="Gene3D" id="3.10.450.50">
    <property type="match status" value="1"/>
</dbReference>
<feature type="region of interest" description="Disordered" evidence="3">
    <location>
        <begin position="464"/>
        <end position="538"/>
    </location>
</feature>
<evidence type="ECO:0000259" key="4">
    <source>
        <dbReference type="PROSITE" id="PS50102"/>
    </source>
</evidence>
<evidence type="ECO:0000259" key="5">
    <source>
        <dbReference type="PROSITE" id="PS50177"/>
    </source>
</evidence>
<dbReference type="SUPFAM" id="SSF54928">
    <property type="entry name" value="RNA-binding domain, RBD"/>
    <property type="match status" value="1"/>
</dbReference>
<proteinExistence type="predicted"/>
<feature type="compositionally biased region" description="Basic and acidic residues" evidence="3">
    <location>
        <begin position="209"/>
        <end position="244"/>
    </location>
</feature>
<gene>
    <name evidence="6" type="ORF">TWF102_000506</name>
</gene>
<dbReference type="CDD" id="cd00780">
    <property type="entry name" value="NTF2"/>
    <property type="match status" value="1"/>
</dbReference>
<dbReference type="InterPro" id="IPR000504">
    <property type="entry name" value="RRM_dom"/>
</dbReference>
<evidence type="ECO:0000313" key="6">
    <source>
        <dbReference type="EMBL" id="KAF3083934.1"/>
    </source>
</evidence>
<dbReference type="GO" id="GO:0034517">
    <property type="term" value="P:ribophagy"/>
    <property type="evidence" value="ECO:0007669"/>
    <property type="project" value="TreeGrafter"/>
</dbReference>
<dbReference type="SMART" id="SM00360">
    <property type="entry name" value="RRM"/>
    <property type="match status" value="1"/>
</dbReference>
<dbReference type="InterPro" id="IPR012677">
    <property type="entry name" value="Nucleotide-bd_a/b_plait_sf"/>
</dbReference>
<dbReference type="PROSITE" id="PS50177">
    <property type="entry name" value="NTF2_DOMAIN"/>
    <property type="match status" value="1"/>
</dbReference>
<dbReference type="GO" id="GO:1990904">
    <property type="term" value="C:ribonucleoprotein complex"/>
    <property type="evidence" value="ECO:0007669"/>
    <property type="project" value="TreeGrafter"/>
</dbReference>
<feature type="compositionally biased region" description="Low complexity" evidence="3">
    <location>
        <begin position="341"/>
        <end position="368"/>
    </location>
</feature>
<dbReference type="InterPro" id="IPR039539">
    <property type="entry name" value="Ras_GTPase_bind_prot"/>
</dbReference>
<dbReference type="InterPro" id="IPR032710">
    <property type="entry name" value="NTF2-like_dom_sf"/>
</dbReference>
<feature type="compositionally biased region" description="Low complexity" evidence="3">
    <location>
        <begin position="307"/>
        <end position="333"/>
    </location>
</feature>
<dbReference type="EMBL" id="WIQW01000102">
    <property type="protein sequence ID" value="KAF3083934.1"/>
    <property type="molecule type" value="Genomic_DNA"/>
</dbReference>
<reference evidence="6 7" key="1">
    <citation type="submission" date="2019-06" db="EMBL/GenBank/DDBJ databases">
        <authorList>
            <person name="Palmer J.M."/>
        </authorList>
    </citation>
    <scope>NUCLEOTIDE SEQUENCE [LARGE SCALE GENOMIC DNA]</scope>
    <source>
        <strain evidence="6 7">TWF102</strain>
    </source>
</reference>
<name>A0A7C8J2A0_ORBOL</name>
<feature type="compositionally biased region" description="Basic and acidic residues" evidence="3">
    <location>
        <begin position="187"/>
        <end position="197"/>
    </location>
</feature>
<dbReference type="PANTHER" id="PTHR10693">
    <property type="entry name" value="RAS GTPASE-ACTIVATING PROTEIN-BINDING PROTEIN"/>
    <property type="match status" value="1"/>
</dbReference>
<dbReference type="InterPro" id="IPR035979">
    <property type="entry name" value="RBD_domain_sf"/>
</dbReference>
<dbReference type="PROSITE" id="PS50102">
    <property type="entry name" value="RRM"/>
    <property type="match status" value="1"/>
</dbReference>
<dbReference type="CDD" id="cd00590">
    <property type="entry name" value="RRM_SF"/>
    <property type="match status" value="1"/>
</dbReference>
<dbReference type="Gene3D" id="3.30.70.330">
    <property type="match status" value="1"/>
</dbReference>
<dbReference type="GO" id="GO:0003729">
    <property type="term" value="F:mRNA binding"/>
    <property type="evidence" value="ECO:0007669"/>
    <property type="project" value="TreeGrafter"/>
</dbReference>
<dbReference type="FunFam" id="3.10.450.50:FF:000003">
    <property type="entry name" value="Nuclear transport factor 2 family protein"/>
    <property type="match status" value="1"/>
</dbReference>
<feature type="compositionally biased region" description="Gly residues" evidence="3">
    <location>
        <begin position="509"/>
        <end position="532"/>
    </location>
</feature>